<dbReference type="GO" id="GO:0008270">
    <property type="term" value="F:zinc ion binding"/>
    <property type="evidence" value="ECO:0007669"/>
    <property type="project" value="UniProtKB-UniRule"/>
</dbReference>
<dbReference type="PANTHER" id="PTHR18952">
    <property type="entry name" value="CARBONIC ANHYDRASE"/>
    <property type="match status" value="1"/>
</dbReference>
<evidence type="ECO:0000256" key="8">
    <source>
        <dbReference type="ARBA" id="ARBA00023239"/>
    </source>
</evidence>
<keyword evidence="6 9" id="KW-0862">Zinc</keyword>
<dbReference type="STRING" id="7998.ENSIPUP00000036621"/>
<dbReference type="InterPro" id="IPR001148">
    <property type="entry name" value="CA_dom"/>
</dbReference>
<keyword evidence="12" id="KW-1185">Reference proteome</keyword>
<evidence type="ECO:0000256" key="6">
    <source>
        <dbReference type="ARBA" id="ARBA00022833"/>
    </source>
</evidence>
<evidence type="ECO:0000256" key="2">
    <source>
        <dbReference type="ARBA" id="ARBA00010718"/>
    </source>
</evidence>
<reference evidence="13" key="2">
    <citation type="submission" date="2025-08" db="UniProtKB">
        <authorList>
            <consortium name="RefSeq"/>
        </authorList>
    </citation>
    <scope>IDENTIFICATION</scope>
    <source>
        <tissue evidence="13">Blood</tissue>
    </source>
</reference>
<evidence type="ECO:0000256" key="1">
    <source>
        <dbReference type="ARBA" id="ARBA00001947"/>
    </source>
</evidence>
<dbReference type="PROSITE" id="PS51144">
    <property type="entry name" value="ALPHA_CA_2"/>
    <property type="match status" value="1"/>
</dbReference>
<dbReference type="SMART" id="SM01057">
    <property type="entry name" value="Carb_anhydrase"/>
    <property type="match status" value="1"/>
</dbReference>
<dbReference type="PROSITE" id="PS00162">
    <property type="entry name" value="ALPHA_CA_1"/>
    <property type="match status" value="1"/>
</dbReference>
<feature type="transmembrane region" description="Helical" evidence="10">
    <location>
        <begin position="311"/>
        <end position="329"/>
    </location>
</feature>
<keyword evidence="10" id="KW-0812">Transmembrane</keyword>
<comment type="function">
    <text evidence="9">Reversible hydration of carbon dioxide.</text>
</comment>
<organism evidence="12 13">
    <name type="scientific">Ictalurus punctatus</name>
    <name type="common">Channel catfish</name>
    <name type="synonym">Silurus punctatus</name>
    <dbReference type="NCBI Taxonomy" id="7998"/>
    <lineage>
        <taxon>Eukaryota</taxon>
        <taxon>Metazoa</taxon>
        <taxon>Chordata</taxon>
        <taxon>Craniata</taxon>
        <taxon>Vertebrata</taxon>
        <taxon>Euteleostomi</taxon>
        <taxon>Actinopterygii</taxon>
        <taxon>Neopterygii</taxon>
        <taxon>Teleostei</taxon>
        <taxon>Ostariophysi</taxon>
        <taxon>Siluriformes</taxon>
        <taxon>Ictaluridae</taxon>
        <taxon>Ictalurus</taxon>
    </lineage>
</organism>
<dbReference type="GO" id="GO:0005886">
    <property type="term" value="C:plasma membrane"/>
    <property type="evidence" value="ECO:0007669"/>
    <property type="project" value="TreeGrafter"/>
</dbReference>
<dbReference type="RefSeq" id="XP_017348431.1">
    <property type="nucleotide sequence ID" value="XM_017492942.3"/>
</dbReference>
<keyword evidence="8 9" id="KW-0456">Lyase</keyword>
<evidence type="ECO:0000259" key="11">
    <source>
        <dbReference type="PROSITE" id="PS51144"/>
    </source>
</evidence>
<dbReference type="InterPro" id="IPR023561">
    <property type="entry name" value="Carbonic_anhydrase_a-class"/>
</dbReference>
<evidence type="ECO:0000313" key="12">
    <source>
        <dbReference type="Proteomes" id="UP000221080"/>
    </source>
</evidence>
<feature type="domain" description="Alpha-carbonic anhydrase" evidence="11">
    <location>
        <begin position="40"/>
        <end position="302"/>
    </location>
</feature>
<dbReference type="Pfam" id="PF00194">
    <property type="entry name" value="Carb_anhydrase"/>
    <property type="match status" value="1"/>
</dbReference>
<dbReference type="Gene3D" id="3.10.200.10">
    <property type="entry name" value="Alpha carbonic anhydrase"/>
    <property type="match status" value="1"/>
</dbReference>
<dbReference type="CTD" id="407683"/>
<comment type="catalytic activity">
    <reaction evidence="9">
        <text>hydrogencarbonate + H(+) = CO2 + H2O</text>
        <dbReference type="Rhea" id="RHEA:10748"/>
        <dbReference type="ChEBI" id="CHEBI:15377"/>
        <dbReference type="ChEBI" id="CHEBI:15378"/>
        <dbReference type="ChEBI" id="CHEBI:16526"/>
        <dbReference type="ChEBI" id="CHEBI:17544"/>
        <dbReference type="EC" id="4.2.1.1"/>
    </reaction>
</comment>
<dbReference type="AlphaFoldDB" id="A0A2D0T0W5"/>
<keyword evidence="10" id="KW-0472">Membrane</keyword>
<dbReference type="InterPro" id="IPR018338">
    <property type="entry name" value="Carbonic_anhydrase_a-class_CS"/>
</dbReference>
<dbReference type="SUPFAM" id="SSF51069">
    <property type="entry name" value="Carbonic anhydrase"/>
    <property type="match status" value="1"/>
</dbReference>
<evidence type="ECO:0000313" key="13">
    <source>
        <dbReference type="RefSeq" id="XP_017348431.1"/>
    </source>
</evidence>
<keyword evidence="5" id="KW-0732">Signal</keyword>
<dbReference type="InterPro" id="IPR041874">
    <property type="entry name" value="CA4/CA15"/>
</dbReference>
<accession>A0A2D0T0W5</accession>
<evidence type="ECO:0000256" key="4">
    <source>
        <dbReference type="ARBA" id="ARBA00022723"/>
    </source>
</evidence>
<dbReference type="GO" id="GO:0004089">
    <property type="term" value="F:carbonate dehydratase activity"/>
    <property type="evidence" value="ECO:0007669"/>
    <property type="project" value="UniProtKB-UniRule"/>
</dbReference>
<dbReference type="GeneID" id="108279038"/>
<reference evidence="12" key="1">
    <citation type="journal article" date="2016" name="Nat. Commun.">
        <title>The channel catfish genome sequence provides insights into the evolution of scale formation in teleosts.</title>
        <authorList>
            <person name="Liu Z."/>
            <person name="Liu S."/>
            <person name="Yao J."/>
            <person name="Bao L."/>
            <person name="Zhang J."/>
            <person name="Li Y."/>
            <person name="Jiang C."/>
            <person name="Sun L."/>
            <person name="Wang R."/>
            <person name="Zhang Y."/>
            <person name="Zhou T."/>
            <person name="Zeng Q."/>
            <person name="Fu Q."/>
            <person name="Gao S."/>
            <person name="Li N."/>
            <person name="Koren S."/>
            <person name="Jiang Y."/>
            <person name="Zimin A."/>
            <person name="Xu P."/>
            <person name="Phillippy A.M."/>
            <person name="Geng X."/>
            <person name="Song L."/>
            <person name="Sun F."/>
            <person name="Li C."/>
            <person name="Wang X."/>
            <person name="Chen A."/>
            <person name="Jin Y."/>
            <person name="Yuan Z."/>
            <person name="Yang Y."/>
            <person name="Tan S."/>
            <person name="Peatman E."/>
            <person name="Lu J."/>
            <person name="Qin Z."/>
            <person name="Dunham R."/>
            <person name="Li Z."/>
            <person name="Sonstegard T."/>
            <person name="Feng J."/>
            <person name="Danzmann R.G."/>
            <person name="Schroeder S."/>
            <person name="Scheffler B."/>
            <person name="Duke M.V."/>
            <person name="Ballard L."/>
            <person name="Kucuktas H."/>
            <person name="Kaltenboeck L."/>
            <person name="Liu H."/>
            <person name="Armbruster J."/>
            <person name="Xie Y."/>
            <person name="Kirby M.L."/>
            <person name="Tian Y."/>
            <person name="Flanagan M.E."/>
            <person name="Mu W."/>
            <person name="Waldbieser G.C."/>
        </authorList>
    </citation>
    <scope>NUCLEOTIDE SEQUENCE [LARGE SCALE GENOMIC DNA]</scope>
    <source>
        <strain evidence="12">SDA103</strain>
    </source>
</reference>
<proteinExistence type="inferred from homology"/>
<keyword evidence="10" id="KW-1133">Transmembrane helix</keyword>
<sequence>MPSLQVLFCPECQTEFVAIAVMWSTLLGLCLLLAPCFHSVQWCYQSQYSCEDQCREPSQWDKDFPVCGGQNQSPINIVTHKAKHDPRLTPIIFEGYTQTLNITVQNLGNTAVFALPPSLLIRGGDLPATYKAIQLHLHWGVDDGPGSEHTVDGEQYPMELHIVHIKEQYTTLKEAMNDIEGVAGLAFFYQVSTEENQKFNQVIQALGRIPYDGNTSIVPEFRMTDILPSLEKLSSYYRYSGSLTTPGCNEAILWTIFQESFTISQQQLVNVTKQMWFKKGKPMIDNFRPVQKLNGRIVYKSMACSCTSSEPVILCLFLLCIFGLIEGIFT</sequence>
<dbReference type="OrthoDB" id="429145at2759"/>
<dbReference type="PANTHER" id="PTHR18952:SF202">
    <property type="entry name" value="CARBONIC ANHYDRASE"/>
    <property type="match status" value="1"/>
</dbReference>
<evidence type="ECO:0000256" key="7">
    <source>
        <dbReference type="ARBA" id="ARBA00023180"/>
    </source>
</evidence>
<dbReference type="Proteomes" id="UP000221080">
    <property type="component" value="Chromosome 18"/>
</dbReference>
<name>A0A2D0T0W5_ICTPU</name>
<comment type="similarity">
    <text evidence="2 9">Belongs to the alpha-carbonic anhydrase family.</text>
</comment>
<keyword evidence="7" id="KW-0325">Glycoprotein</keyword>
<dbReference type="FunFam" id="3.10.200.10:FF:000003">
    <property type="entry name" value="Carbonic anhydrase 12"/>
    <property type="match status" value="1"/>
</dbReference>
<comment type="cofactor">
    <cofactor evidence="1 9">
        <name>Zn(2+)</name>
        <dbReference type="ChEBI" id="CHEBI:29105"/>
    </cofactor>
</comment>
<dbReference type="InterPro" id="IPR036398">
    <property type="entry name" value="CA_dom_sf"/>
</dbReference>
<evidence type="ECO:0000256" key="3">
    <source>
        <dbReference type="ARBA" id="ARBA00012925"/>
    </source>
</evidence>
<evidence type="ECO:0000256" key="9">
    <source>
        <dbReference type="RuleBase" id="RU367011"/>
    </source>
</evidence>
<dbReference type="EC" id="4.2.1.1" evidence="3 9"/>
<evidence type="ECO:0000256" key="10">
    <source>
        <dbReference type="SAM" id="Phobius"/>
    </source>
</evidence>
<evidence type="ECO:0000256" key="5">
    <source>
        <dbReference type="ARBA" id="ARBA00022729"/>
    </source>
</evidence>
<gene>
    <name evidence="13" type="primary">ca4c</name>
</gene>
<protein>
    <recommendedName>
        <fullName evidence="3 9">Carbonic anhydrase</fullName>
        <ecNumber evidence="3 9">4.2.1.1</ecNumber>
    </recommendedName>
</protein>
<keyword evidence="4 9" id="KW-0479">Metal-binding</keyword>
<dbReference type="KEGG" id="ipu:108279038"/>
<dbReference type="CDD" id="cd03117">
    <property type="entry name" value="alpha_CA_IV_XV_like"/>
    <property type="match status" value="1"/>
</dbReference>